<reference evidence="1" key="1">
    <citation type="journal article" date="2014" name="Int. J. Syst. Evol. Microbiol.">
        <title>Complete genome sequence of Corynebacterium casei LMG S-19264T (=DSM 44701T), isolated from a smear-ripened cheese.</title>
        <authorList>
            <consortium name="US DOE Joint Genome Institute (JGI-PGF)"/>
            <person name="Walter F."/>
            <person name="Albersmeier A."/>
            <person name="Kalinowski J."/>
            <person name="Ruckert C."/>
        </authorList>
    </citation>
    <scope>NUCLEOTIDE SEQUENCE</scope>
    <source>
        <strain evidence="1">JCM 3093</strain>
    </source>
</reference>
<comment type="caution">
    <text evidence="1">The sequence shown here is derived from an EMBL/GenBank/DDBJ whole genome shotgun (WGS) entry which is preliminary data.</text>
</comment>
<proteinExistence type="predicted"/>
<sequence length="99" mass="10451">MDAALRDAVGGTLVAETIRPGGFVSRRWSAPGGHIALAMLARMEPESWAPVKPREQAPVQRAEPADDLAALASAADKVAARVEQTRTARERGGLHLLSA</sequence>
<evidence type="ECO:0000313" key="2">
    <source>
        <dbReference type="Proteomes" id="UP000627984"/>
    </source>
</evidence>
<dbReference type="EMBL" id="BMQD01000063">
    <property type="protein sequence ID" value="GGL01443.1"/>
    <property type="molecule type" value="Genomic_DNA"/>
</dbReference>
<organism evidence="1 2">
    <name type="scientific">Planomonospora parontospora</name>
    <dbReference type="NCBI Taxonomy" id="58119"/>
    <lineage>
        <taxon>Bacteria</taxon>
        <taxon>Bacillati</taxon>
        <taxon>Actinomycetota</taxon>
        <taxon>Actinomycetes</taxon>
        <taxon>Streptosporangiales</taxon>
        <taxon>Streptosporangiaceae</taxon>
        <taxon>Planomonospora</taxon>
    </lineage>
</organism>
<protein>
    <submittedName>
        <fullName evidence="1">Uncharacterized protein</fullName>
    </submittedName>
</protein>
<dbReference type="AlphaFoldDB" id="A0AA37F929"/>
<gene>
    <name evidence="1" type="ORF">GCM10010126_70850</name>
</gene>
<dbReference type="Proteomes" id="UP000627984">
    <property type="component" value="Unassembled WGS sequence"/>
</dbReference>
<reference evidence="1" key="2">
    <citation type="submission" date="2022-09" db="EMBL/GenBank/DDBJ databases">
        <authorList>
            <person name="Sun Q."/>
            <person name="Ohkuma M."/>
        </authorList>
    </citation>
    <scope>NUCLEOTIDE SEQUENCE</scope>
    <source>
        <strain evidence="1">JCM 3093</strain>
    </source>
</reference>
<evidence type="ECO:0000313" key="1">
    <source>
        <dbReference type="EMBL" id="GGL01443.1"/>
    </source>
</evidence>
<name>A0AA37F929_9ACTN</name>
<accession>A0AA37F929</accession>